<protein>
    <submittedName>
        <fullName evidence="2">Amidase</fullName>
    </submittedName>
</protein>
<dbReference type="PANTHER" id="PTHR42678:SF34">
    <property type="entry name" value="OS04G0183300 PROTEIN"/>
    <property type="match status" value="1"/>
</dbReference>
<evidence type="ECO:0000259" key="1">
    <source>
        <dbReference type="Pfam" id="PF01425"/>
    </source>
</evidence>
<reference evidence="2 3" key="1">
    <citation type="submission" date="2019-07" db="EMBL/GenBank/DDBJ databases">
        <title>Genomic Encyclopedia of Archaeal and Bacterial Type Strains, Phase II (KMG-II): from individual species to whole genera.</title>
        <authorList>
            <person name="Goeker M."/>
        </authorList>
    </citation>
    <scope>NUCLEOTIDE SEQUENCE [LARGE SCALE GENOMIC DNA]</scope>
    <source>
        <strain evidence="2 3">DSM 17527</strain>
    </source>
</reference>
<dbReference type="Gene3D" id="3.90.1300.10">
    <property type="entry name" value="Amidase signature (AS) domain"/>
    <property type="match status" value="1"/>
</dbReference>
<dbReference type="InterPro" id="IPR023631">
    <property type="entry name" value="Amidase_dom"/>
</dbReference>
<name>A0A5S5C2D8_9FLAO</name>
<dbReference type="AlphaFoldDB" id="A0A5S5C2D8"/>
<dbReference type="Proteomes" id="UP000324376">
    <property type="component" value="Unassembled WGS sequence"/>
</dbReference>
<keyword evidence="3" id="KW-1185">Reference proteome</keyword>
<evidence type="ECO:0000313" key="2">
    <source>
        <dbReference type="EMBL" id="TYP72133.1"/>
    </source>
</evidence>
<comment type="caution">
    <text evidence="2">The sequence shown here is derived from an EMBL/GenBank/DDBJ whole genome shotgun (WGS) entry which is preliminary data.</text>
</comment>
<proteinExistence type="predicted"/>
<sequence length="549" mass="60663">MKKHFLFVSLVILAFACKEESKPSAFVWTSYDESKELTENADHESVRMQFKRIQSELLDKNKLLKTISNQLDTFAEEDYQQLKPLIFEQDIVTIQSHIKSGKLTYELLTKWYLYRIAKHESDKNKMLNAVVAINPNAVSEAREKDSYKAANNHPIYGMPILLKDNINTDHMPTTAGTHLLKNNRPADAFIVEKIKENGGIILGKTNLSEWANFLFLGGPNGYSAVGGQTLNAYGRRVFDTGGSSSGSGAAMAANYAVAAVGTETSGSILSPSSSSSLVGLKPTVGLLSRSGIIPLSSTLDTPGPMTRNVIDNAILLSAMSGEDPKDAVTKNNPKNRSYLDNLKSGTLKGLRFGVITTLLNDTVYQQAISKLEAQGAIAVEFEPIEVNFDGFGDLLSADMRRDLPAYLNTYASDSISVRSMKEIVAYNKTDSVNRIPYGQARFLRATTVDLTDEELDQLRTRLHEEGKRFFDTPMNEHSLDAILSIDNQNAGYAAAAKYPCLTVPMGYRETGKPTGLTFIGKRYEEDQLLKMGYAFEQATKMRKVAKTYE</sequence>
<organism evidence="2 3">
    <name type="scientific">Aquimarina intermedia</name>
    <dbReference type="NCBI Taxonomy" id="350814"/>
    <lineage>
        <taxon>Bacteria</taxon>
        <taxon>Pseudomonadati</taxon>
        <taxon>Bacteroidota</taxon>
        <taxon>Flavobacteriia</taxon>
        <taxon>Flavobacteriales</taxon>
        <taxon>Flavobacteriaceae</taxon>
        <taxon>Aquimarina</taxon>
    </lineage>
</organism>
<feature type="domain" description="Amidase" evidence="1">
    <location>
        <begin position="123"/>
        <end position="484"/>
    </location>
</feature>
<gene>
    <name evidence="2" type="ORF">BD809_10717</name>
</gene>
<dbReference type="RefSeq" id="WP_148783020.1">
    <property type="nucleotide sequence ID" value="NZ_VNHU01000007.1"/>
</dbReference>
<dbReference type="PANTHER" id="PTHR42678">
    <property type="entry name" value="AMIDASE"/>
    <property type="match status" value="1"/>
</dbReference>
<dbReference type="InterPro" id="IPR036928">
    <property type="entry name" value="AS_sf"/>
</dbReference>
<dbReference type="PROSITE" id="PS51257">
    <property type="entry name" value="PROKAR_LIPOPROTEIN"/>
    <property type="match status" value="1"/>
</dbReference>
<dbReference type="OrthoDB" id="9811471at2"/>
<accession>A0A5S5C2D8</accession>
<dbReference type="EMBL" id="VNHU01000007">
    <property type="protein sequence ID" value="TYP72133.1"/>
    <property type="molecule type" value="Genomic_DNA"/>
</dbReference>
<dbReference type="Pfam" id="PF01425">
    <property type="entry name" value="Amidase"/>
    <property type="match status" value="1"/>
</dbReference>
<evidence type="ECO:0000313" key="3">
    <source>
        <dbReference type="Proteomes" id="UP000324376"/>
    </source>
</evidence>
<dbReference type="SUPFAM" id="SSF75304">
    <property type="entry name" value="Amidase signature (AS) enzymes"/>
    <property type="match status" value="1"/>
</dbReference>